<dbReference type="Proteomes" id="UP001501231">
    <property type="component" value="Unassembled WGS sequence"/>
</dbReference>
<evidence type="ECO:0008006" key="4">
    <source>
        <dbReference type="Google" id="ProtNLM"/>
    </source>
</evidence>
<evidence type="ECO:0000256" key="1">
    <source>
        <dbReference type="SAM" id="MobiDB-lite"/>
    </source>
</evidence>
<feature type="region of interest" description="Disordered" evidence="1">
    <location>
        <begin position="1"/>
        <end position="33"/>
    </location>
</feature>
<name>A0ABN3JJS0_9ACTN</name>
<evidence type="ECO:0000313" key="2">
    <source>
        <dbReference type="EMBL" id="GAA2432484.1"/>
    </source>
</evidence>
<evidence type="ECO:0000313" key="3">
    <source>
        <dbReference type="Proteomes" id="UP001501231"/>
    </source>
</evidence>
<dbReference type="RefSeq" id="WP_344592455.1">
    <property type="nucleotide sequence ID" value="NZ_BAAARW010000020.1"/>
</dbReference>
<feature type="region of interest" description="Disordered" evidence="1">
    <location>
        <begin position="299"/>
        <end position="379"/>
    </location>
</feature>
<protein>
    <recommendedName>
        <fullName evidence="4">PE-PGRS family protein</fullName>
    </recommendedName>
</protein>
<sequence>MNPENPATPPDESGDGAAPPPAPAPPPPVYAPVPGPAAYAAEPAMARPLVVGSTPAKNATPITVPSHQALIFEDRHGGKVRLHPHPKWWEMRRYTMRYVVDLSHRHAVMTREVDSRTGTPRFRVTLEIDWGVTDPVAVLERGLTDGLQIIWPRLWQVTRTHGRRFAIGRAVDFQEQLDREFGNRPPRFPEGVGVFHCTALVEHGERYQARAGEIDDLRHEQVVEEIKGGWVNDVGSEWDIYKRLLRDDPARAAEVLDRLQERSDKAKDRVDGRLGALMQNDLVKDTADLENVMSILEERQGGEPGDAITPPRLTARPAGELGQARHHDEDDEDEERYPADHTGAPADEDDDVMPADIVEDEPGDGVRDWVAAPWLRDEP</sequence>
<proteinExistence type="predicted"/>
<organism evidence="2 3">
    <name type="scientific">Actinomadura vinacea</name>
    <dbReference type="NCBI Taxonomy" id="115336"/>
    <lineage>
        <taxon>Bacteria</taxon>
        <taxon>Bacillati</taxon>
        <taxon>Actinomycetota</taxon>
        <taxon>Actinomycetes</taxon>
        <taxon>Streptosporangiales</taxon>
        <taxon>Thermomonosporaceae</taxon>
        <taxon>Actinomadura</taxon>
    </lineage>
</organism>
<comment type="caution">
    <text evidence="2">The sequence shown here is derived from an EMBL/GenBank/DDBJ whole genome shotgun (WGS) entry which is preliminary data.</text>
</comment>
<gene>
    <name evidence="2" type="ORF">GCM10010191_53140</name>
</gene>
<keyword evidence="3" id="KW-1185">Reference proteome</keyword>
<feature type="compositionally biased region" description="Acidic residues" evidence="1">
    <location>
        <begin position="346"/>
        <end position="363"/>
    </location>
</feature>
<reference evidence="2 3" key="1">
    <citation type="journal article" date="2019" name="Int. J. Syst. Evol. Microbiol.">
        <title>The Global Catalogue of Microorganisms (GCM) 10K type strain sequencing project: providing services to taxonomists for standard genome sequencing and annotation.</title>
        <authorList>
            <consortium name="The Broad Institute Genomics Platform"/>
            <consortium name="The Broad Institute Genome Sequencing Center for Infectious Disease"/>
            <person name="Wu L."/>
            <person name="Ma J."/>
        </authorList>
    </citation>
    <scope>NUCLEOTIDE SEQUENCE [LARGE SCALE GENOMIC DNA]</scope>
    <source>
        <strain evidence="2 3">JCM 3325</strain>
    </source>
</reference>
<feature type="compositionally biased region" description="Pro residues" evidence="1">
    <location>
        <begin position="18"/>
        <end position="33"/>
    </location>
</feature>
<accession>A0ABN3JJS0</accession>
<dbReference type="EMBL" id="BAAARW010000020">
    <property type="protein sequence ID" value="GAA2432484.1"/>
    <property type="molecule type" value="Genomic_DNA"/>
</dbReference>